<evidence type="ECO:0000313" key="2">
    <source>
        <dbReference type="Proteomes" id="UP001206572"/>
    </source>
</evidence>
<protein>
    <submittedName>
        <fullName evidence="1">PAAR domain-containing protein</fullName>
    </submittedName>
</protein>
<accession>A0ABT2ARB1</accession>
<dbReference type="Pfam" id="PF05488">
    <property type="entry name" value="PAAR_motif"/>
    <property type="match status" value="1"/>
</dbReference>
<reference evidence="1 2" key="1">
    <citation type="submission" date="2022-08" db="EMBL/GenBank/DDBJ databases">
        <title>Reclassification of Massilia species as members of the genera Telluria, Duganella, Pseudoduganella, Mokoshia gen. nov. and Zemynaea gen. nov. using orthogonal and non-orthogonal genome-based approaches.</title>
        <authorList>
            <person name="Bowman J.P."/>
        </authorList>
    </citation>
    <scope>NUCLEOTIDE SEQUENCE [LARGE SCALE GENOMIC DNA]</scope>
    <source>
        <strain evidence="1 2">JCM 31661</strain>
    </source>
</reference>
<organism evidence="1 2">
    <name type="scientific">Massilia agri</name>
    <dbReference type="NCBI Taxonomy" id="1886785"/>
    <lineage>
        <taxon>Bacteria</taxon>
        <taxon>Pseudomonadati</taxon>
        <taxon>Pseudomonadota</taxon>
        <taxon>Betaproteobacteria</taxon>
        <taxon>Burkholderiales</taxon>
        <taxon>Oxalobacteraceae</taxon>
        <taxon>Telluria group</taxon>
        <taxon>Massilia</taxon>
    </lineage>
</organism>
<dbReference type="Proteomes" id="UP001206572">
    <property type="component" value="Unassembled WGS sequence"/>
</dbReference>
<keyword evidence="2" id="KW-1185">Reference proteome</keyword>
<dbReference type="InterPro" id="IPR008727">
    <property type="entry name" value="PAAR_motif"/>
</dbReference>
<dbReference type="CDD" id="cd14744">
    <property type="entry name" value="PAAR_CT_2"/>
    <property type="match status" value="1"/>
</dbReference>
<dbReference type="EMBL" id="JANUHA010000018">
    <property type="protein sequence ID" value="MCS0598793.1"/>
    <property type="molecule type" value="Genomic_DNA"/>
</dbReference>
<dbReference type="Gene3D" id="2.60.200.60">
    <property type="match status" value="1"/>
</dbReference>
<sequence length="219" mass="22800">MAREIIRQGDRTDHGGTVIEGSVTDICHGKPISYIGHKVYCPRCGGDYPIVEGVLTTTIFGKGVAVAGMKTSCGASLIPSQFTDTVEWAGGGGGALNAGAAAAAVLAPGVAQELASSLAGEDAVDETPAKKITRMYWSYGPDETPVSDVSRHYVDLNLHIETENYSAGDTAVVVIRNDDETELTGGAPTLELRATVGADGTAKLSNVFRNRTVEIGIFA</sequence>
<evidence type="ECO:0000313" key="1">
    <source>
        <dbReference type="EMBL" id="MCS0598793.1"/>
    </source>
</evidence>
<gene>
    <name evidence="1" type="ORF">NX780_20830</name>
</gene>
<comment type="caution">
    <text evidence="1">The sequence shown here is derived from an EMBL/GenBank/DDBJ whole genome shotgun (WGS) entry which is preliminary data.</text>
</comment>
<dbReference type="RefSeq" id="WP_258829799.1">
    <property type="nucleotide sequence ID" value="NZ_JANUHA010000018.1"/>
</dbReference>
<name>A0ABT2ARB1_9BURK</name>
<proteinExistence type="predicted"/>